<dbReference type="RefSeq" id="WP_246141741.1">
    <property type="nucleotide sequence ID" value="NZ_LR213867.1"/>
</dbReference>
<proteinExistence type="predicted"/>
<protein>
    <recommendedName>
        <fullName evidence="3">DOMON-like domain-containing protein</fullName>
    </recommendedName>
</protein>
<evidence type="ECO:0008006" key="3">
    <source>
        <dbReference type="Google" id="ProtNLM"/>
    </source>
</evidence>
<dbReference type="EMBL" id="CAACVJ010000016">
    <property type="protein sequence ID" value="VEP11645.1"/>
    <property type="molecule type" value="Genomic_DNA"/>
</dbReference>
<evidence type="ECO:0000313" key="1">
    <source>
        <dbReference type="EMBL" id="VEP11645.1"/>
    </source>
</evidence>
<organism evidence="1 2">
    <name type="scientific">Hyella patelloides LEGE 07179</name>
    <dbReference type="NCBI Taxonomy" id="945734"/>
    <lineage>
        <taxon>Bacteria</taxon>
        <taxon>Bacillati</taxon>
        <taxon>Cyanobacteriota</taxon>
        <taxon>Cyanophyceae</taxon>
        <taxon>Pleurocapsales</taxon>
        <taxon>Hyellaceae</taxon>
        <taxon>Hyella</taxon>
    </lineage>
</organism>
<sequence length="178" mass="20746">MSDRIIYLKPFLANKSIPNIEIITTISRSNQQLKINYLLQGDLSQIILPAANNRVNRQDNLWQTTCFEFFLAIFNSPQYWEFNLAPTGNWNMYRFSKYRRGMRVEKAFENLPFQVMTSNSTYQMETQISLKPIIAGNTPLELAVTTVIEDTNHNLSYWAITHPGTQADFHRRDSFISI</sequence>
<dbReference type="CDD" id="cd09627">
    <property type="entry name" value="DOMON_murB_like"/>
    <property type="match status" value="1"/>
</dbReference>
<dbReference type="Proteomes" id="UP000320055">
    <property type="component" value="Unassembled WGS sequence"/>
</dbReference>
<keyword evidence="2" id="KW-1185">Reference proteome</keyword>
<reference evidence="1 2" key="1">
    <citation type="submission" date="2019-01" db="EMBL/GenBank/DDBJ databases">
        <authorList>
            <person name="Brito A."/>
        </authorList>
    </citation>
    <scope>NUCLEOTIDE SEQUENCE [LARGE SCALE GENOMIC DNA]</scope>
    <source>
        <strain evidence="1">1</strain>
    </source>
</reference>
<evidence type="ECO:0000313" key="2">
    <source>
        <dbReference type="Proteomes" id="UP000320055"/>
    </source>
</evidence>
<accession>A0A563VK38</accession>
<dbReference type="AlphaFoldDB" id="A0A563VK38"/>
<dbReference type="Gene3D" id="2.60.40.1190">
    <property type="match status" value="1"/>
</dbReference>
<name>A0A563VK38_9CYAN</name>
<gene>
    <name evidence="1" type="ORF">H1P_1120002</name>
</gene>